<dbReference type="GO" id="GO:0005886">
    <property type="term" value="C:plasma membrane"/>
    <property type="evidence" value="ECO:0007669"/>
    <property type="project" value="UniProtKB-SubCell"/>
</dbReference>
<feature type="transmembrane region" description="Helical" evidence="5">
    <location>
        <begin position="108"/>
        <end position="130"/>
    </location>
</feature>
<keyword evidence="3 5" id="KW-1133">Transmembrane helix</keyword>
<dbReference type="PANTHER" id="PTHR23501:SF154">
    <property type="entry name" value="MULTIDRUG-EFFLUX TRANSPORTER RV1634-RELATED"/>
    <property type="match status" value="1"/>
</dbReference>
<sequence>MEDTREPMPGRRKLLLGLFLSVFGVAFEMIGIATAMPTIMAEFDASQLYAWAFSTFVIGQLLATILAGRVADRNGPLPPMLAGFLLFLAGLALATFAGNVWVLFLARFLQGLGAGGLTLSLYVTIALVFSGPERATVLGWISFIWLLPAFVGPPVAAWLTTISWHLVFALMIPFLLVAAALALPSMRRVQAHFRPGRGTGRVPWWAVAAVALAPGFVQLGGEGLGAWSVAAVVVGLIALVVGLRRVMPKAINLLGRGLGAVVASRALQAGSFFAAEAFMLLVLQELRGLTPLEAGLILTIGSVSWSLGAWAQARPWIRLRRDQLISIGTALVIFALLVVVGFIALDWPVGVALAGWLFAGLGMGVQLPSTAVATMDLSGPHEQGANNSGLQLAEGLGNALMTGVAGALYAALLPNLQASFLTVFLVLTAFCVLGLVASFRIGPIANSSLKDPA</sequence>
<comment type="caution">
    <text evidence="7">The sequence shown here is derived from an EMBL/GenBank/DDBJ whole genome shotgun (WGS) entry which is preliminary data.</text>
</comment>
<evidence type="ECO:0000256" key="2">
    <source>
        <dbReference type="ARBA" id="ARBA00022692"/>
    </source>
</evidence>
<keyword evidence="2 5" id="KW-0812">Transmembrane</keyword>
<feature type="transmembrane region" description="Helical" evidence="5">
    <location>
        <begin position="227"/>
        <end position="246"/>
    </location>
</feature>
<feature type="transmembrane region" description="Helical" evidence="5">
    <location>
        <begin position="324"/>
        <end position="345"/>
    </location>
</feature>
<proteinExistence type="predicted"/>
<dbReference type="Gene3D" id="1.20.1250.20">
    <property type="entry name" value="MFS general substrate transporter like domains"/>
    <property type="match status" value="1"/>
</dbReference>
<dbReference type="GO" id="GO:0022857">
    <property type="term" value="F:transmembrane transporter activity"/>
    <property type="evidence" value="ECO:0007669"/>
    <property type="project" value="InterPro"/>
</dbReference>
<dbReference type="Pfam" id="PF07690">
    <property type="entry name" value="MFS_1"/>
    <property type="match status" value="1"/>
</dbReference>
<accession>A0A553K4X8</accession>
<feature type="transmembrane region" description="Helical" evidence="5">
    <location>
        <begin position="418"/>
        <end position="439"/>
    </location>
</feature>
<evidence type="ECO:0000256" key="5">
    <source>
        <dbReference type="SAM" id="Phobius"/>
    </source>
</evidence>
<dbReference type="AlphaFoldDB" id="A0A553K4X8"/>
<dbReference type="Proteomes" id="UP000317638">
    <property type="component" value="Unassembled WGS sequence"/>
</dbReference>
<dbReference type="PROSITE" id="PS50850">
    <property type="entry name" value="MFS"/>
    <property type="match status" value="1"/>
</dbReference>
<feature type="transmembrane region" description="Helical" evidence="5">
    <location>
        <begin position="162"/>
        <end position="183"/>
    </location>
</feature>
<evidence type="ECO:0000259" key="6">
    <source>
        <dbReference type="PROSITE" id="PS50850"/>
    </source>
</evidence>
<feature type="transmembrane region" description="Helical" evidence="5">
    <location>
        <begin position="395"/>
        <end position="412"/>
    </location>
</feature>
<feature type="transmembrane region" description="Helical" evidence="5">
    <location>
        <begin position="48"/>
        <end position="68"/>
    </location>
</feature>
<dbReference type="InterPro" id="IPR011701">
    <property type="entry name" value="MFS"/>
</dbReference>
<feature type="transmembrane region" description="Helical" evidence="5">
    <location>
        <begin position="80"/>
        <end position="102"/>
    </location>
</feature>
<feature type="transmembrane region" description="Helical" evidence="5">
    <location>
        <begin position="14"/>
        <end position="36"/>
    </location>
</feature>
<keyword evidence="8" id="KW-1185">Reference proteome</keyword>
<dbReference type="InterPro" id="IPR020846">
    <property type="entry name" value="MFS_dom"/>
</dbReference>
<feature type="transmembrane region" description="Helical" evidence="5">
    <location>
        <begin position="258"/>
        <end position="282"/>
    </location>
</feature>
<dbReference type="InterPro" id="IPR036259">
    <property type="entry name" value="MFS_trans_sf"/>
</dbReference>
<dbReference type="PANTHER" id="PTHR23501">
    <property type="entry name" value="MAJOR FACILITATOR SUPERFAMILY"/>
    <property type="match status" value="1"/>
</dbReference>
<name>A0A553K4X8_9ACTN</name>
<evidence type="ECO:0000256" key="1">
    <source>
        <dbReference type="ARBA" id="ARBA00004651"/>
    </source>
</evidence>
<evidence type="ECO:0000313" key="8">
    <source>
        <dbReference type="Proteomes" id="UP000317638"/>
    </source>
</evidence>
<evidence type="ECO:0000256" key="3">
    <source>
        <dbReference type="ARBA" id="ARBA00022989"/>
    </source>
</evidence>
<organism evidence="7 8">
    <name type="scientific">Tessaracoccus rhinocerotis</name>
    <dbReference type="NCBI Taxonomy" id="1689449"/>
    <lineage>
        <taxon>Bacteria</taxon>
        <taxon>Bacillati</taxon>
        <taxon>Actinomycetota</taxon>
        <taxon>Actinomycetes</taxon>
        <taxon>Propionibacteriales</taxon>
        <taxon>Propionibacteriaceae</taxon>
        <taxon>Tessaracoccus</taxon>
    </lineage>
</organism>
<evidence type="ECO:0000256" key="4">
    <source>
        <dbReference type="ARBA" id="ARBA00023136"/>
    </source>
</evidence>
<feature type="transmembrane region" description="Helical" evidence="5">
    <location>
        <begin position="204"/>
        <end position="221"/>
    </location>
</feature>
<dbReference type="SUPFAM" id="SSF103473">
    <property type="entry name" value="MFS general substrate transporter"/>
    <property type="match status" value="1"/>
</dbReference>
<dbReference type="OrthoDB" id="9778875at2"/>
<comment type="subcellular location">
    <subcellularLocation>
        <location evidence="1">Cell membrane</location>
        <topology evidence="1">Multi-pass membrane protein</topology>
    </subcellularLocation>
</comment>
<feature type="transmembrane region" description="Helical" evidence="5">
    <location>
        <begin position="137"/>
        <end position="156"/>
    </location>
</feature>
<evidence type="ECO:0000313" key="7">
    <source>
        <dbReference type="EMBL" id="TRY19765.1"/>
    </source>
</evidence>
<dbReference type="RefSeq" id="WP_143936852.1">
    <property type="nucleotide sequence ID" value="NZ_VKKG01000001.1"/>
</dbReference>
<feature type="domain" description="Major facilitator superfamily (MFS) profile" evidence="6">
    <location>
        <begin position="14"/>
        <end position="446"/>
    </location>
</feature>
<dbReference type="EMBL" id="VKKG01000001">
    <property type="protein sequence ID" value="TRY19765.1"/>
    <property type="molecule type" value="Genomic_DNA"/>
</dbReference>
<feature type="transmembrane region" description="Helical" evidence="5">
    <location>
        <begin position="294"/>
        <end position="312"/>
    </location>
</feature>
<gene>
    <name evidence="7" type="ORF">FOJ82_02475</name>
</gene>
<keyword evidence="4 5" id="KW-0472">Membrane</keyword>
<reference evidence="7 8" key="1">
    <citation type="submission" date="2019-07" db="EMBL/GenBank/DDBJ databases">
        <authorList>
            <person name="Zhou L.-Y."/>
        </authorList>
    </citation>
    <scope>NUCLEOTIDE SEQUENCE [LARGE SCALE GENOMIC DNA]</scope>
    <source>
        <strain evidence="7 8">YIM 101269</strain>
    </source>
</reference>
<protein>
    <submittedName>
        <fullName evidence="7">MFS transporter</fullName>
    </submittedName>
</protein>